<keyword evidence="2" id="KW-0472">Membrane</keyword>
<keyword evidence="3" id="KW-0732">Signal</keyword>
<dbReference type="RefSeq" id="WP_185847419.1">
    <property type="nucleotide sequence ID" value="NZ_CP060720.1"/>
</dbReference>
<feature type="signal peptide" evidence="3">
    <location>
        <begin position="1"/>
        <end position="19"/>
    </location>
</feature>
<proteinExistence type="predicted"/>
<dbReference type="GeneID" id="95581382"/>
<feature type="compositionally biased region" description="Basic and acidic residues" evidence="1">
    <location>
        <begin position="126"/>
        <end position="170"/>
    </location>
</feature>
<dbReference type="EMBL" id="NGKB01000003">
    <property type="protein sequence ID" value="RSU16120.1"/>
    <property type="molecule type" value="Genomic_DNA"/>
</dbReference>
<name>A0A430B719_9ENTE</name>
<evidence type="ECO:0000256" key="3">
    <source>
        <dbReference type="SAM" id="SignalP"/>
    </source>
</evidence>
<accession>A0A430B719</accession>
<feature type="transmembrane region" description="Helical" evidence="2">
    <location>
        <begin position="201"/>
        <end position="227"/>
    </location>
</feature>
<protein>
    <submittedName>
        <fullName evidence="4">Uncharacterized protein</fullName>
    </submittedName>
</protein>
<feature type="region of interest" description="Disordered" evidence="1">
    <location>
        <begin position="112"/>
        <end position="177"/>
    </location>
</feature>
<evidence type="ECO:0000256" key="2">
    <source>
        <dbReference type="SAM" id="Phobius"/>
    </source>
</evidence>
<keyword evidence="2" id="KW-1133">Transmembrane helix</keyword>
<sequence length="256" mass="29130">MKKIIVFLLLILFPVSVWAEDDGPAELDALNSYEKTPIEQVAFEKEGRKLNGYSAPGALITTDFGENMEVPESGEFSFEVPKDIQMVIINAINQEGLEPNSIMFDLAENRLLSDGEETPPPNAPNIKEKKQEKKENQKPKEQKEDNKEKKKETSNTEKKEEASSIEKKDQTTISKKKTIQIESTDSSIEEVPNKTKSNENFWHWVKISLFLLLIIAIVAVILSGKLIKVKTSKKKKRKTSSKKKKKSKRKKKKNVQ</sequence>
<dbReference type="Proteomes" id="UP000288028">
    <property type="component" value="Unassembled WGS sequence"/>
</dbReference>
<feature type="region of interest" description="Disordered" evidence="1">
    <location>
        <begin position="231"/>
        <end position="256"/>
    </location>
</feature>
<gene>
    <name evidence="4" type="ORF">CBF28_03985</name>
</gene>
<reference evidence="4 5" key="1">
    <citation type="submission" date="2017-05" db="EMBL/GenBank/DDBJ databases">
        <title>Vagococcus spp. assemblies.</title>
        <authorList>
            <person name="Gulvik C.A."/>
        </authorList>
    </citation>
    <scope>NUCLEOTIDE SEQUENCE [LARGE SCALE GENOMIC DNA]</scope>
    <source>
        <strain evidence="4 5">SS1714</strain>
    </source>
</reference>
<dbReference type="AlphaFoldDB" id="A0A430B719"/>
<evidence type="ECO:0000256" key="1">
    <source>
        <dbReference type="SAM" id="MobiDB-lite"/>
    </source>
</evidence>
<keyword evidence="2" id="KW-0812">Transmembrane</keyword>
<evidence type="ECO:0000313" key="4">
    <source>
        <dbReference type="EMBL" id="RSU16120.1"/>
    </source>
</evidence>
<feature type="chain" id="PRO_5019446139" evidence="3">
    <location>
        <begin position="20"/>
        <end position="256"/>
    </location>
</feature>
<organism evidence="4 5">
    <name type="scientific">Vagococcus carniphilus</name>
    <dbReference type="NCBI Taxonomy" id="218144"/>
    <lineage>
        <taxon>Bacteria</taxon>
        <taxon>Bacillati</taxon>
        <taxon>Bacillota</taxon>
        <taxon>Bacilli</taxon>
        <taxon>Lactobacillales</taxon>
        <taxon>Enterococcaceae</taxon>
        <taxon>Vagococcus</taxon>
    </lineage>
</organism>
<comment type="caution">
    <text evidence="4">The sequence shown here is derived from an EMBL/GenBank/DDBJ whole genome shotgun (WGS) entry which is preliminary data.</text>
</comment>
<evidence type="ECO:0000313" key="5">
    <source>
        <dbReference type="Proteomes" id="UP000288028"/>
    </source>
</evidence>
<keyword evidence="5" id="KW-1185">Reference proteome</keyword>